<sequence>MEKPKLTKQQILQRLKERLETLFLVDTASIHADVWHVPQRDPSYPNWDVSFTGVSFSDQRAVEATADLVRREVDLE</sequence>
<keyword evidence="2" id="KW-1185">Reference proteome</keyword>
<proteinExistence type="predicted"/>
<evidence type="ECO:0000313" key="2">
    <source>
        <dbReference type="Proteomes" id="UP000199071"/>
    </source>
</evidence>
<dbReference type="Proteomes" id="UP000199071">
    <property type="component" value="Unassembled WGS sequence"/>
</dbReference>
<evidence type="ECO:0000313" key="1">
    <source>
        <dbReference type="EMBL" id="SDB03667.1"/>
    </source>
</evidence>
<gene>
    <name evidence="1" type="ORF">SAMN02982931_00198</name>
</gene>
<name>A0A1G6A5H2_9HYPH</name>
<protein>
    <submittedName>
        <fullName evidence="1">Uncharacterized protein</fullName>
    </submittedName>
</protein>
<dbReference type="AlphaFoldDB" id="A0A1G6A5H2"/>
<organism evidence="1 2">
    <name type="scientific">Bauldia litoralis</name>
    <dbReference type="NCBI Taxonomy" id="665467"/>
    <lineage>
        <taxon>Bacteria</taxon>
        <taxon>Pseudomonadati</taxon>
        <taxon>Pseudomonadota</taxon>
        <taxon>Alphaproteobacteria</taxon>
        <taxon>Hyphomicrobiales</taxon>
        <taxon>Kaistiaceae</taxon>
        <taxon>Bauldia</taxon>
    </lineage>
</organism>
<accession>A0A1G6A5H2</accession>
<dbReference type="EMBL" id="FMXQ01000001">
    <property type="protein sequence ID" value="SDB03667.1"/>
    <property type="molecule type" value="Genomic_DNA"/>
</dbReference>
<reference evidence="1 2" key="1">
    <citation type="submission" date="2016-10" db="EMBL/GenBank/DDBJ databases">
        <authorList>
            <person name="de Groot N.N."/>
        </authorList>
    </citation>
    <scope>NUCLEOTIDE SEQUENCE [LARGE SCALE GENOMIC DNA]</scope>
    <source>
        <strain evidence="1 2">ATCC 35022</strain>
    </source>
</reference>